<feature type="transmembrane region" description="Helical" evidence="3">
    <location>
        <begin position="20"/>
        <end position="39"/>
    </location>
</feature>
<feature type="coiled-coil region" evidence="1">
    <location>
        <begin position="607"/>
        <end position="641"/>
    </location>
</feature>
<dbReference type="PANTHER" id="PTHR34978:SF3">
    <property type="entry name" value="SLR0241 PROTEIN"/>
    <property type="match status" value="1"/>
</dbReference>
<evidence type="ECO:0000256" key="3">
    <source>
        <dbReference type="SAM" id="Phobius"/>
    </source>
</evidence>
<proteinExistence type="predicted"/>
<organism evidence="5 6">
    <name type="scientific">Chitinophaga caseinilytica</name>
    <dbReference type="NCBI Taxonomy" id="2267521"/>
    <lineage>
        <taxon>Bacteria</taxon>
        <taxon>Pseudomonadati</taxon>
        <taxon>Bacteroidota</taxon>
        <taxon>Chitinophagia</taxon>
        <taxon>Chitinophagales</taxon>
        <taxon>Chitinophagaceae</taxon>
        <taxon>Chitinophaga</taxon>
    </lineage>
</organism>
<feature type="transmembrane region" description="Helical" evidence="3">
    <location>
        <begin position="325"/>
        <end position="343"/>
    </location>
</feature>
<feature type="transmembrane region" description="Helical" evidence="3">
    <location>
        <begin position="117"/>
        <end position="139"/>
    </location>
</feature>
<keyword evidence="3" id="KW-0472">Membrane</keyword>
<feature type="transmembrane region" description="Helical" evidence="3">
    <location>
        <begin position="228"/>
        <end position="250"/>
    </location>
</feature>
<keyword evidence="6" id="KW-1185">Reference proteome</keyword>
<evidence type="ECO:0000259" key="4">
    <source>
        <dbReference type="Pfam" id="PF05569"/>
    </source>
</evidence>
<dbReference type="RefSeq" id="WP_341840527.1">
    <property type="nucleotide sequence ID" value="NZ_CP149792.1"/>
</dbReference>
<dbReference type="CDD" id="cd07341">
    <property type="entry name" value="M56_BlaR1_MecR1_like"/>
    <property type="match status" value="1"/>
</dbReference>
<keyword evidence="3" id="KW-0812">Transmembrane</keyword>
<evidence type="ECO:0000313" key="6">
    <source>
        <dbReference type="Proteomes" id="UP001449657"/>
    </source>
</evidence>
<feature type="transmembrane region" description="Helical" evidence="3">
    <location>
        <begin position="51"/>
        <end position="70"/>
    </location>
</feature>
<name>A0ABZ2Z0X5_9BACT</name>
<sequence length="800" mass="90469">MHSLLPFTDLIQAFGWTILHSFWQGCCVFLSLRIVLWLWPQAGPSIKYHLSFLSLTGIAGWFGATFATQLGSIREASETMVAVNGGMSALPANVPMAFASAPAPAEGLKAALPGMEAYFPLLVGIYVVGVTVMTIRLCIDLAQLKTLRRQGLTQLGPVWEEHLAALARKMGIGKKVGLFISRHLQVPVMIGFLKPVILLPTAMVNNLSPEQLEAILLHELAHIKRNDYLLNIFQSIVETILFFNPFVWWISRNIRLEREHCCDDLVLASTVQPMHYAKALVALEEFRLTVNPMAMAAAHDRQHLFHRIKRIMEMKTKHLNYSQRFLALLIIVTGLVSIAWLTPDSKRSKKEKKAETTALAAPAPKPAITSAPSSSPAPAAVSDLCATDTIVPDFITEPELPVPPVPPAPPSAPIPPASTPAPLAFAGPVPPVPPMPPTPAMPPTPPTPMFYSSGGNGIVFDRRGGQVTFYSPGDTVVPGGRIKIIDKNGNQKTYNSIDDMSAEERKQFEESYIQLQNRNFNYKYNEDFKFDKHFKFDSSFRFNDADIKLMQVNALKTLQNLDLSKLQVNLDALSDMKWENLDENVRKNLKKEDWEKIIKDTQKNLKKIDWKKQQQEINKAIEQLKKEELKYHKEVQKYRNDQTRFKAEQLKYQRDVARYQGEARAESDRALAEHHKIVRDQRFAAEAAVRDQQRAVREHERAVKTHERAVARAEEARELTEKNRATTRVYNDLLKAMESDKLIDRESGYNIEKKGEDLFINGKKQSDDIKNKYKQYLKNDNVTIKGDKTNLQIHARDNEN</sequence>
<dbReference type="EMBL" id="CP150096">
    <property type="protein sequence ID" value="WZN45778.1"/>
    <property type="molecule type" value="Genomic_DNA"/>
</dbReference>
<keyword evidence="1" id="KW-0175">Coiled coil</keyword>
<reference evidence="5 6" key="1">
    <citation type="submission" date="2024-03" db="EMBL/GenBank/DDBJ databases">
        <title>Chitinophaga caseinilytica sp. nov., a casein hydrolysing bacterium isolated from forest soil.</title>
        <authorList>
            <person name="Lee D.S."/>
            <person name="Han D.M."/>
            <person name="Baek J.H."/>
            <person name="Choi D.G."/>
            <person name="Jeon J.H."/>
            <person name="Jeon C.O."/>
        </authorList>
    </citation>
    <scope>NUCLEOTIDE SEQUENCE [LARGE SCALE GENOMIC DNA]</scope>
    <source>
        <strain evidence="5 6">KACC 19118</strain>
    </source>
</reference>
<evidence type="ECO:0000256" key="2">
    <source>
        <dbReference type="SAM" id="MobiDB-lite"/>
    </source>
</evidence>
<feature type="region of interest" description="Disordered" evidence="2">
    <location>
        <begin position="346"/>
        <end position="380"/>
    </location>
</feature>
<dbReference type="InterPro" id="IPR052173">
    <property type="entry name" value="Beta-lactam_resp_regulator"/>
</dbReference>
<dbReference type="PANTHER" id="PTHR34978">
    <property type="entry name" value="POSSIBLE SENSOR-TRANSDUCER PROTEIN BLAR"/>
    <property type="match status" value="1"/>
</dbReference>
<keyword evidence="3" id="KW-1133">Transmembrane helix</keyword>
<feature type="coiled-coil region" evidence="1">
    <location>
        <begin position="689"/>
        <end position="723"/>
    </location>
</feature>
<dbReference type="Proteomes" id="UP001449657">
    <property type="component" value="Chromosome"/>
</dbReference>
<dbReference type="Pfam" id="PF05569">
    <property type="entry name" value="Peptidase_M56"/>
    <property type="match status" value="1"/>
</dbReference>
<evidence type="ECO:0000256" key="1">
    <source>
        <dbReference type="SAM" id="Coils"/>
    </source>
</evidence>
<dbReference type="Gene3D" id="3.30.2010.10">
    <property type="entry name" value="Metalloproteases ('zincins'), catalytic domain"/>
    <property type="match status" value="1"/>
</dbReference>
<accession>A0ABZ2Z0X5</accession>
<protein>
    <submittedName>
        <fullName evidence="5">M56 family metallopeptidase</fullName>
    </submittedName>
</protein>
<feature type="compositionally biased region" description="Low complexity" evidence="2">
    <location>
        <begin position="356"/>
        <end position="380"/>
    </location>
</feature>
<feature type="transmembrane region" description="Helical" evidence="3">
    <location>
        <begin position="184"/>
        <end position="208"/>
    </location>
</feature>
<feature type="domain" description="Peptidase M56" evidence="4">
    <location>
        <begin position="121"/>
        <end position="310"/>
    </location>
</feature>
<gene>
    <name evidence="5" type="ORF">WJU22_23040</name>
</gene>
<dbReference type="InterPro" id="IPR008756">
    <property type="entry name" value="Peptidase_M56"/>
</dbReference>
<evidence type="ECO:0000313" key="5">
    <source>
        <dbReference type="EMBL" id="WZN45778.1"/>
    </source>
</evidence>